<evidence type="ECO:0000313" key="4">
    <source>
        <dbReference type="RefSeq" id="XP_010925839.1"/>
    </source>
</evidence>
<dbReference type="PROSITE" id="PS51277">
    <property type="entry name" value="BURP"/>
    <property type="match status" value="1"/>
</dbReference>
<accession>A0A6I9RGU4</accession>
<sequence length="280" mass="30125">MARFLGFLSFFLLAVGACRAALPADLYWNSVLPNTPMPSAISDAIRPDVMANMKTAATEAQVQEDPAAALFFIEKDLRPGARMTLHFTRTTSAATFLPRKAADSIPFSSAKLPAVLARLSIDPNSNKAQAMKKTLHECEEPAIDGETKLCATSLESMVEFSTSSLGTREVRALSTTVEKESTPKQEYTVASVQKVAGPTLVACHAENYEYAVFLCHTTDARAYTVSMVGRDGTKVEAVAACHADAAALSPKAFEVLKVKPGTVPVCHFLPQNDLVWGPNK</sequence>
<dbReference type="GeneID" id="105048273"/>
<name>A0A6I9RGU4_ELAGV</name>
<feature type="domain" description="BURP" evidence="2">
    <location>
        <begin position="71"/>
        <end position="279"/>
    </location>
</feature>
<protein>
    <submittedName>
        <fullName evidence="4">BURP domain-containing protein 3</fullName>
    </submittedName>
</protein>
<dbReference type="PANTHER" id="PTHR31236:SF2">
    <property type="entry name" value="BURP DOMAIN PROTEIN RD22"/>
    <property type="match status" value="1"/>
</dbReference>
<evidence type="ECO:0000313" key="3">
    <source>
        <dbReference type="Proteomes" id="UP000504607"/>
    </source>
</evidence>
<dbReference type="InterPro" id="IPR004873">
    <property type="entry name" value="BURP_dom"/>
</dbReference>
<dbReference type="PROSITE" id="PS51257">
    <property type="entry name" value="PROKAR_LIPOPROTEIN"/>
    <property type="match status" value="1"/>
</dbReference>
<dbReference type="InParanoid" id="A0A6I9RGU4"/>
<reference evidence="4" key="1">
    <citation type="submission" date="2025-08" db="UniProtKB">
        <authorList>
            <consortium name="RefSeq"/>
        </authorList>
    </citation>
    <scope>IDENTIFICATION</scope>
</reference>
<feature type="chain" id="PRO_5027094678" evidence="1">
    <location>
        <begin position="21"/>
        <end position="280"/>
    </location>
</feature>
<dbReference type="Pfam" id="PF03181">
    <property type="entry name" value="BURP"/>
    <property type="match status" value="1"/>
</dbReference>
<dbReference type="InterPro" id="IPR044816">
    <property type="entry name" value="BURP"/>
</dbReference>
<dbReference type="PANTHER" id="PTHR31236">
    <property type="entry name" value="BURP DOMAIN PROTEIN USPL1-LIKE"/>
    <property type="match status" value="1"/>
</dbReference>
<dbReference type="SMART" id="SM01045">
    <property type="entry name" value="BURP"/>
    <property type="match status" value="1"/>
</dbReference>
<evidence type="ECO:0000259" key="2">
    <source>
        <dbReference type="PROSITE" id="PS51277"/>
    </source>
</evidence>
<feature type="signal peptide" evidence="1">
    <location>
        <begin position="1"/>
        <end position="20"/>
    </location>
</feature>
<keyword evidence="3" id="KW-1185">Reference proteome</keyword>
<dbReference type="OrthoDB" id="678718at2759"/>
<organism evidence="3 4">
    <name type="scientific">Elaeis guineensis var. tenera</name>
    <name type="common">Oil palm</name>
    <dbReference type="NCBI Taxonomy" id="51953"/>
    <lineage>
        <taxon>Eukaryota</taxon>
        <taxon>Viridiplantae</taxon>
        <taxon>Streptophyta</taxon>
        <taxon>Embryophyta</taxon>
        <taxon>Tracheophyta</taxon>
        <taxon>Spermatophyta</taxon>
        <taxon>Magnoliopsida</taxon>
        <taxon>Liliopsida</taxon>
        <taxon>Arecaceae</taxon>
        <taxon>Arecoideae</taxon>
        <taxon>Cocoseae</taxon>
        <taxon>Elaeidinae</taxon>
        <taxon>Elaeis</taxon>
    </lineage>
</organism>
<evidence type="ECO:0000256" key="1">
    <source>
        <dbReference type="SAM" id="SignalP"/>
    </source>
</evidence>
<proteinExistence type="predicted"/>
<gene>
    <name evidence="4" type="primary">LOC105048273</name>
</gene>
<dbReference type="RefSeq" id="XP_010925839.1">
    <property type="nucleotide sequence ID" value="XM_010927537.2"/>
</dbReference>
<dbReference type="KEGG" id="egu:105048273"/>
<keyword evidence="1" id="KW-0732">Signal</keyword>
<dbReference type="AlphaFoldDB" id="A0A6I9RGU4"/>
<dbReference type="Proteomes" id="UP000504607">
    <property type="component" value="Chromosome 7"/>
</dbReference>